<dbReference type="SUPFAM" id="SSF109640">
    <property type="entry name" value="KRAB domain (Kruppel-associated box)"/>
    <property type="match status" value="1"/>
</dbReference>
<protein>
    <submittedName>
        <fullName evidence="8">Uncharacterized protein</fullName>
    </submittedName>
</protein>
<evidence type="ECO:0000259" key="7">
    <source>
        <dbReference type="PROSITE" id="PS50805"/>
    </source>
</evidence>
<reference evidence="8" key="2">
    <citation type="journal article" date="2000" name="Genome Res.">
        <title>Normalization and subtraction of cap-trapper-selected cDNAs to prepare full-length cDNA libraries for rapid discovery of new genes.</title>
        <authorList>
            <person name="Carninci P."/>
            <person name="Shibata Y."/>
            <person name="Hayatsu N."/>
            <person name="Sugahara Y."/>
            <person name="Shibata K."/>
            <person name="Itoh M."/>
            <person name="Konno H."/>
            <person name="Okazaki Y."/>
            <person name="Muramatsu M."/>
            <person name="Hayashizaki Y."/>
        </authorList>
    </citation>
    <scope>NUCLEOTIDE SEQUENCE</scope>
    <source>
        <strain evidence="8">C57BL/6J</strain>
        <tissue evidence="8">Egg</tissue>
    </source>
</reference>
<evidence type="ECO:0000259" key="6">
    <source>
        <dbReference type="PROSITE" id="PS50157"/>
    </source>
</evidence>
<dbReference type="AGR" id="MGI:1914857"/>
<dbReference type="DNASU" id="67607"/>
<dbReference type="InterPro" id="IPR036236">
    <property type="entry name" value="Znf_C2H2_sf"/>
</dbReference>
<dbReference type="GO" id="GO:0008270">
    <property type="term" value="F:zinc ion binding"/>
    <property type="evidence" value="ECO:0007669"/>
    <property type="project" value="UniProtKB-KW"/>
</dbReference>
<gene>
    <name evidence="9" type="primary">Zfp788</name>
</gene>
<dbReference type="CDD" id="cd07765">
    <property type="entry name" value="KRAB_A-box"/>
    <property type="match status" value="1"/>
</dbReference>
<proteinExistence type="evidence at transcript level"/>
<evidence type="ECO:0000256" key="4">
    <source>
        <dbReference type="ARBA" id="ARBA00022833"/>
    </source>
</evidence>
<dbReference type="MGI" id="MGI:1914857">
    <property type="gene designation" value="Zfp788"/>
</dbReference>
<feature type="domain" description="C2H2-type" evidence="6">
    <location>
        <begin position="238"/>
        <end position="265"/>
    </location>
</feature>
<evidence type="ECO:0000256" key="1">
    <source>
        <dbReference type="ARBA" id="ARBA00022723"/>
    </source>
</evidence>
<dbReference type="SMART" id="SM00349">
    <property type="entry name" value="KRAB"/>
    <property type="match status" value="1"/>
</dbReference>
<evidence type="ECO:0000256" key="3">
    <source>
        <dbReference type="ARBA" id="ARBA00022771"/>
    </source>
</evidence>
<dbReference type="FunFam" id="3.30.160.60:FF:001419">
    <property type="entry name" value="Zinc finger protein 581"/>
    <property type="match status" value="1"/>
</dbReference>
<dbReference type="PROSITE" id="PS50157">
    <property type="entry name" value="ZINC_FINGER_C2H2_2"/>
    <property type="match status" value="1"/>
</dbReference>
<reference evidence="8" key="4">
    <citation type="journal article" date="2001" name="Nature">
        <title>Functional annotation of a full-length mouse cDNA collection.</title>
        <authorList>
            <consortium name="The RIKEN Genome Exploration Research Group Phase II Team and the FANTOM Consortium"/>
        </authorList>
    </citation>
    <scope>NUCLEOTIDE SEQUENCE</scope>
    <source>
        <strain evidence="8">C57BL/6J</strain>
        <tissue evidence="8">Egg</tissue>
    </source>
</reference>
<dbReference type="Pfam" id="PF01352">
    <property type="entry name" value="KRAB"/>
    <property type="match status" value="1"/>
</dbReference>
<keyword evidence="2" id="KW-0677">Repeat</keyword>
<reference evidence="8" key="6">
    <citation type="submission" date="2004-04" db="EMBL/GenBank/DDBJ databases">
        <authorList>
            <person name="Arakawa T."/>
            <person name="Carninci P."/>
            <person name="Fukuda S."/>
            <person name="Hashizume W."/>
            <person name="Hayashida K."/>
            <person name="Hori F."/>
            <person name="Iida J."/>
            <person name="Imamura K."/>
            <person name="Imotani K."/>
            <person name="Itoh M."/>
            <person name="Kanagawa S."/>
            <person name="Kawai J."/>
            <person name="Kojima M."/>
            <person name="Konno H."/>
            <person name="Murata M."/>
            <person name="Nakamura M."/>
            <person name="Ninomiya N."/>
            <person name="Nishiyori H."/>
            <person name="Nomura K."/>
            <person name="Ohno M."/>
            <person name="Sakazume N."/>
            <person name="Sano H."/>
            <person name="Sasaki D."/>
            <person name="Shibata K."/>
            <person name="Shiraki T."/>
            <person name="Tagami M."/>
            <person name="Tagami Y."/>
            <person name="Waki K."/>
            <person name="Watahiki A."/>
            <person name="Muramatsu M."/>
            <person name="Hayashizaki Y."/>
        </authorList>
    </citation>
    <scope>NUCLEOTIDE SEQUENCE</scope>
    <source>
        <strain evidence="8">C57BL/6J</strain>
        <tissue evidence="8">Egg</tissue>
    </source>
</reference>
<keyword evidence="1" id="KW-0479">Metal-binding</keyword>
<dbReference type="Gene3D" id="6.10.140.140">
    <property type="match status" value="1"/>
</dbReference>
<dbReference type="PROSITE" id="PS50805">
    <property type="entry name" value="KRAB"/>
    <property type="match status" value="1"/>
</dbReference>
<dbReference type="PANTHER" id="PTHR23232">
    <property type="entry name" value="KRAB DOMAIN C2H2 ZINC FINGER"/>
    <property type="match status" value="1"/>
</dbReference>
<dbReference type="InterPro" id="IPR036051">
    <property type="entry name" value="KRAB_dom_sf"/>
</dbReference>
<name>Q3TQT9_MOUSE</name>
<dbReference type="GeneID" id="67607"/>
<accession>Q3TQT9</accession>
<organism evidence="8">
    <name type="scientific">Mus musculus</name>
    <name type="common">Mouse</name>
    <dbReference type="NCBI Taxonomy" id="10090"/>
    <lineage>
        <taxon>Eukaryota</taxon>
        <taxon>Metazoa</taxon>
        <taxon>Chordata</taxon>
        <taxon>Craniata</taxon>
        <taxon>Vertebrata</taxon>
        <taxon>Euteleostomi</taxon>
        <taxon>Mammalia</taxon>
        <taxon>Eutheria</taxon>
        <taxon>Euarchontoglires</taxon>
        <taxon>Glires</taxon>
        <taxon>Rodentia</taxon>
        <taxon>Myomorpha</taxon>
        <taxon>Muroidea</taxon>
        <taxon>Muridae</taxon>
        <taxon>Murinae</taxon>
        <taxon>Mus</taxon>
        <taxon>Mus</taxon>
    </lineage>
</organism>
<evidence type="ECO:0000256" key="5">
    <source>
        <dbReference type="PROSITE-ProRule" id="PRU00042"/>
    </source>
</evidence>
<dbReference type="RefSeq" id="NP_075852.1">
    <property type="nucleotide sequence ID" value="NM_023363.2"/>
</dbReference>
<evidence type="ECO:0000313" key="9">
    <source>
        <dbReference type="MGI" id="MGI:1914857"/>
    </source>
</evidence>
<reference evidence="8" key="7">
    <citation type="journal article" date="2005" name="Science">
        <title>The Transcriptional Landscape of the Mammalian Genome.</title>
        <authorList>
            <consortium name="The FANTOM Consortium"/>
            <consortium name="Riken Genome Exploration Research Group and Genome Science Group (Genome Network Project Core Group)"/>
        </authorList>
    </citation>
    <scope>NUCLEOTIDE SEQUENCE</scope>
    <source>
        <strain evidence="8">C57BL/6J</strain>
        <tissue evidence="8">Egg</tissue>
    </source>
</reference>
<keyword evidence="4" id="KW-0862">Zinc</keyword>
<dbReference type="GO" id="GO:0006355">
    <property type="term" value="P:regulation of DNA-templated transcription"/>
    <property type="evidence" value="ECO:0007669"/>
    <property type="project" value="InterPro"/>
</dbReference>
<dbReference type="InterPro" id="IPR050169">
    <property type="entry name" value="Krueppel_C2H2_ZnF"/>
</dbReference>
<dbReference type="InterPro" id="IPR001909">
    <property type="entry name" value="KRAB"/>
</dbReference>
<evidence type="ECO:0000313" key="8">
    <source>
        <dbReference type="EMBL" id="BAE37293.1"/>
    </source>
</evidence>
<dbReference type="InterPro" id="IPR013087">
    <property type="entry name" value="Znf_C2H2_type"/>
</dbReference>
<dbReference type="OrthoDB" id="427030at2759"/>
<dbReference type="PROSITE" id="PS00028">
    <property type="entry name" value="ZINC_FINGER_C2H2_1"/>
    <property type="match status" value="1"/>
</dbReference>
<reference evidence="8" key="3">
    <citation type="journal article" date="2000" name="Genome Res.">
        <title>RIKEN integrated sequence analysis (RISA) system--384-format sequencing pipeline with 384 multicapillary sequencer.</title>
        <authorList>
            <person name="Shibata K."/>
            <person name="Itoh M."/>
            <person name="Aizawa K."/>
            <person name="Nagaoka S."/>
            <person name="Sasaki N."/>
            <person name="Carninci P."/>
            <person name="Konno H."/>
            <person name="Akiyama J."/>
            <person name="Nishi K."/>
            <person name="Kitsunai T."/>
            <person name="Tashiro H."/>
            <person name="Itoh M."/>
            <person name="Sumi N."/>
            <person name="Ishii Y."/>
            <person name="Nakamura S."/>
            <person name="Hazama M."/>
            <person name="Nishine T."/>
            <person name="Harada A."/>
            <person name="Yamamoto R."/>
            <person name="Matsumoto H."/>
            <person name="Sakaguchi S."/>
            <person name="Ikegami T."/>
            <person name="Kashiwagi K."/>
            <person name="Fujiwake S."/>
            <person name="Inoue K."/>
            <person name="Togawa Y."/>
            <person name="Izawa M."/>
            <person name="Ohara E."/>
            <person name="Watahiki M."/>
            <person name="Yoneda Y."/>
            <person name="Ishikawa T."/>
            <person name="Ozawa K."/>
            <person name="Tanaka T."/>
            <person name="Matsuura S."/>
            <person name="Kawai J."/>
            <person name="Okazaki Y."/>
            <person name="Muramatsu M."/>
            <person name="Inoue Y."/>
            <person name="Kira A."/>
            <person name="Hayashizaki Y."/>
        </authorList>
    </citation>
    <scope>NUCLEOTIDE SEQUENCE</scope>
    <source>
        <strain evidence="8">C57BL/6J</strain>
        <tissue evidence="8">Egg</tissue>
    </source>
</reference>
<dbReference type="CTD" id="67607"/>
<dbReference type="AlphaFoldDB" id="Q3TQT9"/>
<keyword evidence="3 5" id="KW-0863">Zinc-finger</keyword>
<dbReference type="SUPFAM" id="SSF57667">
    <property type="entry name" value="beta-beta-alpha zinc fingers"/>
    <property type="match status" value="1"/>
</dbReference>
<evidence type="ECO:0000256" key="2">
    <source>
        <dbReference type="ARBA" id="ARBA00022737"/>
    </source>
</evidence>
<feature type="domain" description="KRAB" evidence="7">
    <location>
        <begin position="24"/>
        <end position="107"/>
    </location>
</feature>
<reference evidence="8" key="1">
    <citation type="journal article" date="1999" name="Methods Enzymol.">
        <title>High-efficiency full-length cDNA cloning.</title>
        <authorList>
            <person name="Carninci P."/>
            <person name="Hayashizaki Y."/>
        </authorList>
    </citation>
    <scope>NUCLEOTIDE SEQUENCE</scope>
    <source>
        <strain evidence="8">C57BL/6J</strain>
        <tissue evidence="8">Egg</tissue>
    </source>
</reference>
<reference evidence="8" key="8">
    <citation type="journal article" date="2005" name="Science">
        <title>Antisense Transcription in the Mammalian Transcriptome.</title>
        <authorList>
            <consortium name="RIKEN Genome Exploration Research Group and Genome Science Group (Genome Network Project Core Group) and the FANTOM Consortium"/>
        </authorList>
    </citation>
    <scope>NUCLEOTIDE SEQUENCE</scope>
    <source>
        <strain evidence="8">C57BL/6J</strain>
        <tissue evidence="8">Egg</tissue>
    </source>
</reference>
<dbReference type="EMBL" id="AK163311">
    <property type="protein sequence ID" value="BAE37293.1"/>
    <property type="molecule type" value="mRNA"/>
</dbReference>
<sequence length="265" mass="30224">MSREGSQDTPGLGGITLVAVEDLVVFEDVAVNFTEEEWALLDSSQKHLYRDVMLEIYNNLACVGNKWEDQSMEDEHTNPRRSQRICKFERLYESTEGDQSGEIFTKTPTLTNIFPGLKSELDESGGMQYKCEQTWKTDLNSVTSIPIYTQNLSMSRSYNVCATSFGFPSSFGRYQETPVGEQHCEQKVKNCPSAKSFYIHEMNDNADIDNEHKPFGRAPSSFGSCESRGRINTRKKPYECRLCSKSFMYPSLLQKHEITHSNEKP</sequence>
<dbReference type="PANTHER" id="PTHR23232:SF163">
    <property type="entry name" value="ZINC FINGER PROTEIN 589"/>
    <property type="match status" value="1"/>
</dbReference>
<dbReference type="BioGRID-ORCS" id="67607">
    <property type="hits" value="0 hits in 28 CRISPR screens"/>
</dbReference>
<reference evidence="8" key="5">
    <citation type="journal article" date="2002" name="Nature">
        <title>Analysis of the mouse transcriptome based on functional annotation of 60,770 full-length cDNAs.</title>
        <authorList>
            <consortium name="The FANTOM Consortium and the RIKEN Genome Exploration Research Group Phase I and II Team"/>
        </authorList>
    </citation>
    <scope>NUCLEOTIDE SEQUENCE</scope>
    <source>
        <strain evidence="8">C57BL/6J</strain>
        <tissue evidence="8">Egg</tissue>
    </source>
</reference>
<dbReference type="Gene3D" id="3.30.160.60">
    <property type="entry name" value="Classic Zinc Finger"/>
    <property type="match status" value="1"/>
</dbReference>